<keyword evidence="7" id="KW-1185">Reference proteome</keyword>
<dbReference type="InterPro" id="IPR011078">
    <property type="entry name" value="PyrdxlP_homeostasis"/>
</dbReference>
<comment type="function">
    <text evidence="2">Pyridoxal 5'-phosphate (PLP)-binding protein, which is involved in PLP homeostasis.</text>
</comment>
<evidence type="ECO:0000259" key="5">
    <source>
        <dbReference type="Pfam" id="PF01168"/>
    </source>
</evidence>
<evidence type="ECO:0000313" key="6">
    <source>
        <dbReference type="EMBL" id="KPL80988.1"/>
    </source>
</evidence>
<dbReference type="EMBL" id="LGCL01000002">
    <property type="protein sequence ID" value="KPL80988.1"/>
    <property type="molecule type" value="Genomic_DNA"/>
</dbReference>
<evidence type="ECO:0000256" key="2">
    <source>
        <dbReference type="HAMAP-Rule" id="MF_02087"/>
    </source>
</evidence>
<evidence type="ECO:0000313" key="7">
    <source>
        <dbReference type="Proteomes" id="UP000050417"/>
    </source>
</evidence>
<dbReference type="NCBIfam" id="TIGR00044">
    <property type="entry name" value="YggS family pyridoxal phosphate-dependent enzyme"/>
    <property type="match status" value="1"/>
</dbReference>
<dbReference type="STRING" id="1134406.ADN00_00070"/>
<dbReference type="InterPro" id="IPR001608">
    <property type="entry name" value="Ala_racemase_N"/>
</dbReference>
<evidence type="ECO:0000256" key="4">
    <source>
        <dbReference type="RuleBase" id="RU004514"/>
    </source>
</evidence>
<dbReference type="Proteomes" id="UP000050417">
    <property type="component" value="Unassembled WGS sequence"/>
</dbReference>
<feature type="modified residue" description="N6-(pyridoxal phosphate)lysine" evidence="2 3">
    <location>
        <position position="42"/>
    </location>
</feature>
<dbReference type="FunFam" id="3.20.20.10:FF:000018">
    <property type="entry name" value="Pyridoxal phosphate homeostasis protein"/>
    <property type="match status" value="1"/>
</dbReference>
<comment type="similarity">
    <text evidence="2 4">Belongs to the pyridoxal phosphate-binding protein YggS/PROSC family.</text>
</comment>
<dbReference type="PANTHER" id="PTHR10146:SF14">
    <property type="entry name" value="PYRIDOXAL PHOSPHATE HOMEOSTASIS PROTEIN"/>
    <property type="match status" value="1"/>
</dbReference>
<dbReference type="Pfam" id="PF01168">
    <property type="entry name" value="Ala_racemase_N"/>
    <property type="match status" value="1"/>
</dbReference>
<dbReference type="AlphaFoldDB" id="A0A0P6XY23"/>
<dbReference type="SUPFAM" id="SSF51419">
    <property type="entry name" value="PLP-binding barrel"/>
    <property type="match status" value="1"/>
</dbReference>
<dbReference type="InterPro" id="IPR029066">
    <property type="entry name" value="PLP-binding_barrel"/>
</dbReference>
<dbReference type="PROSITE" id="PS01211">
    <property type="entry name" value="UPF0001"/>
    <property type="match status" value="1"/>
</dbReference>
<dbReference type="PATRIC" id="fig|1134406.4.peg.3410"/>
<comment type="cofactor">
    <cofactor evidence="3">
        <name>pyridoxal 5'-phosphate</name>
        <dbReference type="ChEBI" id="CHEBI:597326"/>
    </cofactor>
</comment>
<organism evidence="6 7">
    <name type="scientific">Ornatilinea apprima</name>
    <dbReference type="NCBI Taxonomy" id="1134406"/>
    <lineage>
        <taxon>Bacteria</taxon>
        <taxon>Bacillati</taxon>
        <taxon>Chloroflexota</taxon>
        <taxon>Anaerolineae</taxon>
        <taxon>Anaerolineales</taxon>
        <taxon>Anaerolineaceae</taxon>
        <taxon>Ornatilinea</taxon>
    </lineage>
</organism>
<proteinExistence type="inferred from homology"/>
<accession>A0A0P6XY23</accession>
<sequence length="244" mass="27396">MGKMSLSNDIHARIQAVQEKIEKAAARCGRDAGDVTLVVVTKAQPVEVVQAVIDAGARVLGENYPEETTEKIPHLNIPETLSWHMIGHLQSRKSKLVAEHFHYLQSLDSLSLARKLDRHLEEAGRKMDVLLECNVGEEETKHGWGVSSSSELNSFYADIEAISKLPNLRIRGLMCMPPLFEDAELARPYFLRLRRLRDDLRRDYPMLDWSALSMGTSVDYTVAIEEGATFVRVGTAIVGPRHYS</sequence>
<reference evidence="6 7" key="1">
    <citation type="submission" date="2015-07" db="EMBL/GenBank/DDBJ databases">
        <title>Genome sequence of Ornatilinea apprima DSM 23815.</title>
        <authorList>
            <person name="Hemp J."/>
            <person name="Ward L.M."/>
            <person name="Pace L.A."/>
            <person name="Fischer W.W."/>
        </authorList>
    </citation>
    <scope>NUCLEOTIDE SEQUENCE [LARGE SCALE GENOMIC DNA]</scope>
    <source>
        <strain evidence="6 7">P3M-1</strain>
    </source>
</reference>
<evidence type="ECO:0000256" key="1">
    <source>
        <dbReference type="ARBA" id="ARBA00022898"/>
    </source>
</evidence>
<gene>
    <name evidence="6" type="ORF">ADN00_00070</name>
</gene>
<name>A0A0P6XY23_9CHLR</name>
<protein>
    <recommendedName>
        <fullName evidence="2">Pyridoxal phosphate homeostasis protein</fullName>
        <shortName evidence="2">PLP homeostasis protein</shortName>
    </recommendedName>
</protein>
<evidence type="ECO:0000256" key="3">
    <source>
        <dbReference type="PIRSR" id="PIRSR004848-1"/>
    </source>
</evidence>
<keyword evidence="1 2" id="KW-0663">Pyridoxal phosphate</keyword>
<dbReference type="PIRSF" id="PIRSF004848">
    <property type="entry name" value="YBL036c_PLPDEIII"/>
    <property type="match status" value="1"/>
</dbReference>
<dbReference type="HAMAP" id="MF_02087">
    <property type="entry name" value="PLP_homeostasis"/>
    <property type="match status" value="1"/>
</dbReference>
<feature type="domain" description="Alanine racemase N-terminal" evidence="5">
    <location>
        <begin position="15"/>
        <end position="240"/>
    </location>
</feature>
<dbReference type="GO" id="GO:0030170">
    <property type="term" value="F:pyridoxal phosphate binding"/>
    <property type="evidence" value="ECO:0007669"/>
    <property type="project" value="UniProtKB-UniRule"/>
</dbReference>
<dbReference type="CDD" id="cd00635">
    <property type="entry name" value="PLPDE_III_YBL036c_like"/>
    <property type="match status" value="1"/>
</dbReference>
<dbReference type="PANTHER" id="PTHR10146">
    <property type="entry name" value="PROLINE SYNTHETASE CO-TRANSCRIBED BACTERIAL HOMOLOG PROTEIN"/>
    <property type="match status" value="1"/>
</dbReference>
<comment type="caution">
    <text evidence="6">The sequence shown here is derived from an EMBL/GenBank/DDBJ whole genome shotgun (WGS) entry which is preliminary data.</text>
</comment>
<dbReference type="Gene3D" id="3.20.20.10">
    <property type="entry name" value="Alanine racemase"/>
    <property type="match status" value="1"/>
</dbReference>